<dbReference type="SUPFAM" id="SSF51395">
    <property type="entry name" value="FMN-linked oxidoreductases"/>
    <property type="match status" value="1"/>
</dbReference>
<evidence type="ECO:0000256" key="3">
    <source>
        <dbReference type="ARBA" id="ARBA00005161"/>
    </source>
</evidence>
<gene>
    <name evidence="13" type="ORF">FRACYDRAFT_182199</name>
</gene>
<dbReference type="GO" id="GO:0005743">
    <property type="term" value="C:mitochondrial inner membrane"/>
    <property type="evidence" value="ECO:0007669"/>
    <property type="project" value="TreeGrafter"/>
</dbReference>
<dbReference type="InterPro" id="IPR005719">
    <property type="entry name" value="Dihydroorotate_DH_2"/>
</dbReference>
<evidence type="ECO:0000256" key="10">
    <source>
        <dbReference type="ARBA" id="ARBA00023136"/>
    </source>
</evidence>
<protein>
    <recommendedName>
        <fullName evidence="6">Dihydroorotate dehydrogenase (quinone), mitochondrial</fullName>
        <ecNumber evidence="5">1.3.5.2</ecNumber>
    </recommendedName>
</protein>
<dbReference type="UniPathway" id="UPA00070">
    <property type="reaction ID" value="UER00946"/>
</dbReference>
<evidence type="ECO:0000256" key="9">
    <source>
        <dbReference type="ARBA" id="ARBA00023002"/>
    </source>
</evidence>
<dbReference type="InterPro" id="IPR005720">
    <property type="entry name" value="Dihydroorotate_DH_cat"/>
</dbReference>
<evidence type="ECO:0000256" key="5">
    <source>
        <dbReference type="ARBA" id="ARBA00012791"/>
    </source>
</evidence>
<comment type="subcellular location">
    <subcellularLocation>
        <location evidence="2">Membrane</location>
    </subcellularLocation>
</comment>
<feature type="domain" description="Dihydroorotate dehydrogenase catalytic" evidence="12">
    <location>
        <begin position="32"/>
        <end position="349"/>
    </location>
</feature>
<evidence type="ECO:0000256" key="7">
    <source>
        <dbReference type="ARBA" id="ARBA00022630"/>
    </source>
</evidence>
<dbReference type="EMBL" id="KV784355">
    <property type="protein sequence ID" value="OEU19424.1"/>
    <property type="molecule type" value="Genomic_DNA"/>
</dbReference>
<dbReference type="EC" id="1.3.5.2" evidence="5"/>
<name>A0A1E7FMS2_9STRA</name>
<dbReference type="GO" id="GO:0006207">
    <property type="term" value="P:'de novo' pyrimidine nucleobase biosynthetic process"/>
    <property type="evidence" value="ECO:0007669"/>
    <property type="project" value="InterPro"/>
</dbReference>
<organism evidence="13 14">
    <name type="scientific">Fragilariopsis cylindrus CCMP1102</name>
    <dbReference type="NCBI Taxonomy" id="635003"/>
    <lineage>
        <taxon>Eukaryota</taxon>
        <taxon>Sar</taxon>
        <taxon>Stramenopiles</taxon>
        <taxon>Ochrophyta</taxon>
        <taxon>Bacillariophyta</taxon>
        <taxon>Bacillariophyceae</taxon>
        <taxon>Bacillariophycidae</taxon>
        <taxon>Bacillariales</taxon>
        <taxon>Bacillariaceae</taxon>
        <taxon>Fragilariopsis</taxon>
    </lineage>
</organism>
<dbReference type="Gene3D" id="3.20.20.70">
    <property type="entry name" value="Aldolase class I"/>
    <property type="match status" value="1"/>
</dbReference>
<comment type="catalytic activity">
    <reaction evidence="11">
        <text>(S)-dihydroorotate + a quinone = orotate + a quinol</text>
        <dbReference type="Rhea" id="RHEA:30187"/>
        <dbReference type="ChEBI" id="CHEBI:24646"/>
        <dbReference type="ChEBI" id="CHEBI:30839"/>
        <dbReference type="ChEBI" id="CHEBI:30864"/>
        <dbReference type="ChEBI" id="CHEBI:132124"/>
        <dbReference type="EC" id="1.3.5.2"/>
    </reaction>
</comment>
<comment type="similarity">
    <text evidence="4">Belongs to the dihydroorotate dehydrogenase family. Type 2 subfamily.</text>
</comment>
<dbReference type="PROSITE" id="PS00912">
    <property type="entry name" value="DHODEHASE_2"/>
    <property type="match status" value="1"/>
</dbReference>
<dbReference type="InParanoid" id="A0A1E7FMS2"/>
<keyword evidence="7" id="KW-0285">Flavoprotein</keyword>
<accession>A0A1E7FMS2</accession>
<evidence type="ECO:0000256" key="4">
    <source>
        <dbReference type="ARBA" id="ARBA00005359"/>
    </source>
</evidence>
<dbReference type="PANTHER" id="PTHR48109:SF4">
    <property type="entry name" value="DIHYDROOROTATE DEHYDROGENASE (QUINONE), MITOCHONDRIAL"/>
    <property type="match status" value="1"/>
</dbReference>
<dbReference type="NCBIfam" id="NF003645">
    <property type="entry name" value="PRK05286.1-2"/>
    <property type="match status" value="1"/>
</dbReference>
<dbReference type="FunCoup" id="A0A1E7FMS2">
    <property type="interactions" value="262"/>
</dbReference>
<dbReference type="OrthoDB" id="14784at2759"/>
<evidence type="ECO:0000256" key="6">
    <source>
        <dbReference type="ARBA" id="ARBA00017599"/>
    </source>
</evidence>
<comment type="pathway">
    <text evidence="3">Pyrimidine metabolism; UMP biosynthesis via de novo pathway; orotate from (S)-dihydroorotate (quinone route): step 1/1.</text>
</comment>
<dbReference type="InterPro" id="IPR013785">
    <property type="entry name" value="Aldolase_TIM"/>
</dbReference>
<dbReference type="GO" id="GO:0106430">
    <property type="term" value="F:dihydroorotate dehydrogenase (quinone) activity"/>
    <property type="evidence" value="ECO:0007669"/>
    <property type="project" value="UniProtKB-EC"/>
</dbReference>
<dbReference type="Pfam" id="PF01180">
    <property type="entry name" value="DHO_dh"/>
    <property type="match status" value="1"/>
</dbReference>
<dbReference type="GO" id="GO:0044205">
    <property type="term" value="P:'de novo' UMP biosynthetic process"/>
    <property type="evidence" value="ECO:0007669"/>
    <property type="project" value="UniProtKB-UniPathway"/>
</dbReference>
<evidence type="ECO:0000259" key="12">
    <source>
        <dbReference type="Pfam" id="PF01180"/>
    </source>
</evidence>
<keyword evidence="9" id="KW-0560">Oxidoreductase</keyword>
<dbReference type="KEGG" id="fcy:FRACYDRAFT_182199"/>
<evidence type="ECO:0000256" key="11">
    <source>
        <dbReference type="ARBA" id="ARBA00048639"/>
    </source>
</evidence>
<proteinExistence type="inferred from homology"/>
<evidence type="ECO:0000256" key="1">
    <source>
        <dbReference type="ARBA" id="ARBA00001917"/>
    </source>
</evidence>
<dbReference type="InterPro" id="IPR050074">
    <property type="entry name" value="DHO_dehydrogenase"/>
</dbReference>
<evidence type="ECO:0000313" key="14">
    <source>
        <dbReference type="Proteomes" id="UP000095751"/>
    </source>
</evidence>
<dbReference type="InterPro" id="IPR001295">
    <property type="entry name" value="Dihydroorotate_DH_CS"/>
</dbReference>
<keyword evidence="8" id="KW-0288">FMN</keyword>
<dbReference type="AlphaFoldDB" id="A0A1E7FMS2"/>
<dbReference type="NCBIfam" id="TIGR01036">
    <property type="entry name" value="pyrD_sub2"/>
    <property type="match status" value="1"/>
</dbReference>
<dbReference type="PANTHER" id="PTHR48109">
    <property type="entry name" value="DIHYDROOROTATE DEHYDROGENASE (QUINONE), MITOCHONDRIAL-RELATED"/>
    <property type="match status" value="1"/>
</dbReference>
<evidence type="ECO:0000256" key="2">
    <source>
        <dbReference type="ARBA" id="ARBA00004370"/>
    </source>
</evidence>
<sequence length="387" mass="42788">MALNLAILAPTHRPSAKEQQLNVVVRLWKDTIFLNPVGLAAGYDKDATAITPLMGMGFGFVEVGSVCLKAQPGNPSPRMFRLSEDEAIINRYGFNSKGADVVEESLKEYRRSLNLLESKKDTTEWWEQIYNFLWPGQQQIGLLGINLGKNKTSTTPLEDYQKLIHQLGPYADYLVINVSSPNTPGLRDLQNTTSLEGLLRGCQEACQELAEKQGGKQQPAPPLLVKLSPDLTDSELKDIAGVLIKLDIDGIILTNTTTARPTSLISLNKGETGGLSGQPLKDRSTECIRLLYRYTEGKIPIIGVGGISSGKDAYEKLRAGASLVQVYSGMIYNGPGMVSKIRDEVAELMLQNGQRDLQKDVIGIDHDDLFWKKPQQQQQQQYNITER</sequence>
<reference evidence="13 14" key="1">
    <citation type="submission" date="2016-09" db="EMBL/GenBank/DDBJ databases">
        <title>Extensive genetic diversity and differential bi-allelic expression allows diatom success in the polar Southern Ocean.</title>
        <authorList>
            <consortium name="DOE Joint Genome Institute"/>
            <person name="Mock T."/>
            <person name="Otillar R.P."/>
            <person name="Strauss J."/>
            <person name="Dupont C."/>
            <person name="Frickenhaus S."/>
            <person name="Maumus F."/>
            <person name="Mcmullan M."/>
            <person name="Sanges R."/>
            <person name="Schmutz J."/>
            <person name="Toseland A."/>
            <person name="Valas R."/>
            <person name="Veluchamy A."/>
            <person name="Ward B.J."/>
            <person name="Allen A."/>
            <person name="Barry K."/>
            <person name="Falciatore A."/>
            <person name="Ferrante M."/>
            <person name="Fortunato A.E."/>
            <person name="Gloeckner G."/>
            <person name="Gruber A."/>
            <person name="Hipkin R."/>
            <person name="Janech M."/>
            <person name="Kroth P."/>
            <person name="Leese F."/>
            <person name="Lindquist E."/>
            <person name="Lyon B.R."/>
            <person name="Martin J."/>
            <person name="Mayer C."/>
            <person name="Parker M."/>
            <person name="Quesneville H."/>
            <person name="Raymond J."/>
            <person name="Uhlig C."/>
            <person name="Valentin K.U."/>
            <person name="Worden A.Z."/>
            <person name="Armbrust E.V."/>
            <person name="Bowler C."/>
            <person name="Green B."/>
            <person name="Moulton V."/>
            <person name="Van Oosterhout C."/>
            <person name="Grigoriev I."/>
        </authorList>
    </citation>
    <scope>NUCLEOTIDE SEQUENCE [LARGE SCALE GENOMIC DNA]</scope>
    <source>
        <strain evidence="13 14">CCMP1102</strain>
    </source>
</reference>
<keyword evidence="14" id="KW-1185">Reference proteome</keyword>
<keyword evidence="10" id="KW-0472">Membrane</keyword>
<dbReference type="CDD" id="cd04738">
    <property type="entry name" value="DHOD_2_like"/>
    <property type="match status" value="1"/>
</dbReference>
<evidence type="ECO:0000313" key="13">
    <source>
        <dbReference type="EMBL" id="OEU19424.1"/>
    </source>
</evidence>
<comment type="cofactor">
    <cofactor evidence="1">
        <name>FMN</name>
        <dbReference type="ChEBI" id="CHEBI:58210"/>
    </cofactor>
</comment>
<dbReference type="Proteomes" id="UP000095751">
    <property type="component" value="Unassembled WGS sequence"/>
</dbReference>
<evidence type="ECO:0000256" key="8">
    <source>
        <dbReference type="ARBA" id="ARBA00022643"/>
    </source>
</evidence>